<sequence length="122" mass="13917">MQENFEVRIREIAKLKKGWSFGKGEAFSEEHVEVAALLALRYYKKYALTVSGTPSEDGSIDLMFNIKDVFLDLIILPTITEITVKYTHGIGSNKIEEMWGTVPISKLDDIMEKFVELSENKK</sequence>
<dbReference type="EMBL" id="DXAQ01000005">
    <property type="protein sequence ID" value="HIZ88365.1"/>
    <property type="molecule type" value="Genomic_DNA"/>
</dbReference>
<proteinExistence type="predicted"/>
<evidence type="ECO:0000313" key="1">
    <source>
        <dbReference type="EMBL" id="HIZ88365.1"/>
    </source>
</evidence>
<accession>A0A9D2GST9</accession>
<name>A0A9D2GST9_9BACT</name>
<reference evidence="1" key="2">
    <citation type="submission" date="2021-04" db="EMBL/GenBank/DDBJ databases">
        <authorList>
            <person name="Gilroy R."/>
        </authorList>
    </citation>
    <scope>NUCLEOTIDE SEQUENCE</scope>
    <source>
        <strain evidence="1">ChiW4-1371</strain>
    </source>
</reference>
<organism evidence="1 2">
    <name type="scientific">Candidatus Mucispirillum faecigallinarum</name>
    <dbReference type="NCBI Taxonomy" id="2838699"/>
    <lineage>
        <taxon>Bacteria</taxon>
        <taxon>Pseudomonadati</taxon>
        <taxon>Deferribacterota</taxon>
        <taxon>Deferribacteres</taxon>
        <taxon>Deferribacterales</taxon>
        <taxon>Mucispirillaceae</taxon>
        <taxon>Mucispirillum</taxon>
    </lineage>
</organism>
<evidence type="ECO:0000313" key="2">
    <source>
        <dbReference type="Proteomes" id="UP000824176"/>
    </source>
</evidence>
<reference evidence="1" key="1">
    <citation type="journal article" date="2021" name="PeerJ">
        <title>Extensive microbial diversity within the chicken gut microbiome revealed by metagenomics and culture.</title>
        <authorList>
            <person name="Gilroy R."/>
            <person name="Ravi A."/>
            <person name="Getino M."/>
            <person name="Pursley I."/>
            <person name="Horton D.L."/>
            <person name="Alikhan N.F."/>
            <person name="Baker D."/>
            <person name="Gharbi K."/>
            <person name="Hall N."/>
            <person name="Watson M."/>
            <person name="Adriaenssens E.M."/>
            <person name="Foster-Nyarko E."/>
            <person name="Jarju S."/>
            <person name="Secka A."/>
            <person name="Antonio M."/>
            <person name="Oren A."/>
            <person name="Chaudhuri R.R."/>
            <person name="La Ragione R."/>
            <person name="Hildebrand F."/>
            <person name="Pallen M.J."/>
        </authorList>
    </citation>
    <scope>NUCLEOTIDE SEQUENCE</scope>
    <source>
        <strain evidence="1">ChiW4-1371</strain>
    </source>
</reference>
<comment type="caution">
    <text evidence="1">The sequence shown here is derived from an EMBL/GenBank/DDBJ whole genome shotgun (WGS) entry which is preliminary data.</text>
</comment>
<dbReference type="Proteomes" id="UP000824176">
    <property type="component" value="Unassembled WGS sequence"/>
</dbReference>
<protein>
    <submittedName>
        <fullName evidence="1">Uncharacterized protein</fullName>
    </submittedName>
</protein>
<gene>
    <name evidence="1" type="ORF">H9804_00320</name>
</gene>
<dbReference type="AlphaFoldDB" id="A0A9D2GST9"/>